<evidence type="ECO:0000313" key="4">
    <source>
        <dbReference type="Proteomes" id="UP001500124"/>
    </source>
</evidence>
<proteinExistence type="inferred from homology"/>
<dbReference type="SUPFAM" id="SSF48264">
    <property type="entry name" value="Cytochrome P450"/>
    <property type="match status" value="1"/>
</dbReference>
<sequence>MQNTEDRVQDSDVLVFRRYADVAVIARDPAFMVKDADWFDEHLPGWRQSTGMRLFGTHMLFHNAASHQRLRRVMSPAFRPARLRALSDVLRTTVEHQLDLLEKRARGDVVDLHALLTLPVTRSTGCALVGVPEEDGPLLYELVQPLLALLDPGTGLAAVTRADRAAATLRPYLDRLVAERRATPRDDLASLVAASLGDDEAAAALALALAGGFDTTVTLLDHAVNGLMTSPARKAVASGDEDAIDAAVNEALRLASPIGLITRIARREVTVGDVRVPEGQEVMAWIRDAHRDAQQFPDPDTFAPERPASRLLSFGSGPHYCLGAQLAKLEASLVLPAVLRRFPRIAPFGSPRPNDRVNVRGWTHFPVVLDP</sequence>
<dbReference type="EMBL" id="BAABKC010000111">
    <property type="protein sequence ID" value="GAA5074505.1"/>
    <property type="molecule type" value="Genomic_DNA"/>
</dbReference>
<dbReference type="InterPro" id="IPR017972">
    <property type="entry name" value="Cyt_P450_CS"/>
</dbReference>
<dbReference type="InterPro" id="IPR002397">
    <property type="entry name" value="Cyt_P450_B"/>
</dbReference>
<reference evidence="4" key="1">
    <citation type="journal article" date="2019" name="Int. J. Syst. Evol. Microbiol.">
        <title>The Global Catalogue of Microorganisms (GCM) 10K type strain sequencing project: providing services to taxonomists for standard genome sequencing and annotation.</title>
        <authorList>
            <consortium name="The Broad Institute Genomics Platform"/>
            <consortium name="The Broad Institute Genome Sequencing Center for Infectious Disease"/>
            <person name="Wu L."/>
            <person name="Ma J."/>
        </authorList>
    </citation>
    <scope>NUCLEOTIDE SEQUENCE [LARGE SCALE GENOMIC DNA]</scope>
    <source>
        <strain evidence="4">JCM 18410</strain>
    </source>
</reference>
<dbReference type="Proteomes" id="UP001500124">
    <property type="component" value="Unassembled WGS sequence"/>
</dbReference>
<keyword evidence="2" id="KW-0503">Monooxygenase</keyword>
<organism evidence="3 4">
    <name type="scientific">Streptomyces similanensis</name>
    <dbReference type="NCBI Taxonomy" id="1274988"/>
    <lineage>
        <taxon>Bacteria</taxon>
        <taxon>Bacillati</taxon>
        <taxon>Actinomycetota</taxon>
        <taxon>Actinomycetes</taxon>
        <taxon>Kitasatosporales</taxon>
        <taxon>Streptomycetaceae</taxon>
        <taxon>Streptomyces</taxon>
    </lineage>
</organism>
<keyword evidence="2" id="KW-0408">Iron</keyword>
<dbReference type="PANTHER" id="PTHR46696">
    <property type="entry name" value="P450, PUTATIVE (EUROFUNG)-RELATED"/>
    <property type="match status" value="1"/>
</dbReference>
<gene>
    <name evidence="3" type="ORF">GCM10023336_62670</name>
</gene>
<name>A0ABP9LAM5_9ACTN</name>
<accession>A0ABP9LAM5</accession>
<dbReference type="PANTHER" id="PTHR46696:SF1">
    <property type="entry name" value="CYTOCHROME P450 YJIB-RELATED"/>
    <property type="match status" value="1"/>
</dbReference>
<keyword evidence="2" id="KW-0560">Oxidoreductase</keyword>
<evidence type="ECO:0000313" key="3">
    <source>
        <dbReference type="EMBL" id="GAA5074505.1"/>
    </source>
</evidence>
<keyword evidence="2" id="KW-0479">Metal-binding</keyword>
<dbReference type="RefSeq" id="WP_345671404.1">
    <property type="nucleotide sequence ID" value="NZ_BAABKC010000111.1"/>
</dbReference>
<evidence type="ECO:0000256" key="1">
    <source>
        <dbReference type="ARBA" id="ARBA00010617"/>
    </source>
</evidence>
<evidence type="ECO:0000256" key="2">
    <source>
        <dbReference type="RuleBase" id="RU000461"/>
    </source>
</evidence>
<keyword evidence="2" id="KW-0349">Heme</keyword>
<comment type="caution">
    <text evidence="3">The sequence shown here is derived from an EMBL/GenBank/DDBJ whole genome shotgun (WGS) entry which is preliminary data.</text>
</comment>
<dbReference type="PRINTS" id="PR00359">
    <property type="entry name" value="BP450"/>
</dbReference>
<dbReference type="Gene3D" id="1.10.630.10">
    <property type="entry name" value="Cytochrome P450"/>
    <property type="match status" value="1"/>
</dbReference>
<dbReference type="InterPro" id="IPR001128">
    <property type="entry name" value="Cyt_P450"/>
</dbReference>
<protein>
    <submittedName>
        <fullName evidence="3">Cytochrome P450</fullName>
    </submittedName>
</protein>
<comment type="similarity">
    <text evidence="1 2">Belongs to the cytochrome P450 family.</text>
</comment>
<keyword evidence="4" id="KW-1185">Reference proteome</keyword>
<dbReference type="InterPro" id="IPR036396">
    <property type="entry name" value="Cyt_P450_sf"/>
</dbReference>
<dbReference type="PROSITE" id="PS00086">
    <property type="entry name" value="CYTOCHROME_P450"/>
    <property type="match status" value="1"/>
</dbReference>
<dbReference type="PRINTS" id="PR00385">
    <property type="entry name" value="P450"/>
</dbReference>
<dbReference type="Pfam" id="PF00067">
    <property type="entry name" value="p450"/>
    <property type="match status" value="1"/>
</dbReference>